<dbReference type="PROSITE" id="PS51120">
    <property type="entry name" value="LDLRB"/>
    <property type="match status" value="4"/>
</dbReference>
<reference evidence="3 4" key="1">
    <citation type="submission" date="2022-05" db="EMBL/GenBank/DDBJ databases">
        <authorList>
            <consortium name="Genoscope - CEA"/>
            <person name="William W."/>
        </authorList>
    </citation>
    <scope>NUCLEOTIDE SEQUENCE [LARGE SCALE GENOMIC DNA]</scope>
</reference>
<comment type="caution">
    <text evidence="3">The sequence shown here is derived from an EMBL/GenBank/DDBJ whole genome shotgun (WGS) entry which is preliminary data.</text>
</comment>
<evidence type="ECO:0000256" key="2">
    <source>
        <dbReference type="SAM" id="SignalP"/>
    </source>
</evidence>
<feature type="repeat" description="LDL-receptor class B" evidence="1">
    <location>
        <begin position="215"/>
        <end position="256"/>
    </location>
</feature>
<feature type="repeat" description="LDL-receptor class B" evidence="1">
    <location>
        <begin position="172"/>
        <end position="214"/>
    </location>
</feature>
<proteinExistence type="predicted"/>
<dbReference type="EMBL" id="CALNXK010000105">
    <property type="protein sequence ID" value="CAH3156553.1"/>
    <property type="molecule type" value="Genomic_DNA"/>
</dbReference>
<dbReference type="Proteomes" id="UP001159405">
    <property type="component" value="Unassembled WGS sequence"/>
</dbReference>
<sequence>MRTLLFMLFVTTVETQISTTKDASQLRSVLPSKAPEDAGIQVPEAFLLYSNPKDIRRISLDTNNDAVIPLVGVKEANALDFNVQEMQIYWTDTSLKSINRAFLNGSQIEHLIVVDLPHPDGLAVDWIAKNLYWTDSKHQRIEVARLNGQHRKMLIWRDLWKPRELAVNPVSGHMYWANGGREPTIERADLDGSNRHTVIANVTRPTGLTIDYSLGLIFWVDIENQVIECANLDGTNRRVVASGLPMPFALTQCKDYIYWTDHALNSIYRANKTNGLDQTRIKSHTDGITDILVFHSSRQEGWNSCARHNGGCSHLCLAKQGKRMVCSCPTHYTLSSTDNKTCNG</sequence>
<feature type="signal peptide" evidence="2">
    <location>
        <begin position="1"/>
        <end position="15"/>
    </location>
</feature>
<feature type="chain" id="PRO_5047242234" evidence="2">
    <location>
        <begin position="16"/>
        <end position="344"/>
    </location>
</feature>
<keyword evidence="4" id="KW-1185">Reference proteome</keyword>
<dbReference type="SUPFAM" id="SSF63825">
    <property type="entry name" value="YWTD domain"/>
    <property type="match status" value="1"/>
</dbReference>
<feature type="repeat" description="LDL-receptor class B" evidence="1">
    <location>
        <begin position="129"/>
        <end position="171"/>
    </location>
</feature>
<protein>
    <submittedName>
        <fullName evidence="3">Uncharacterized protein</fullName>
    </submittedName>
</protein>
<evidence type="ECO:0000256" key="1">
    <source>
        <dbReference type="PROSITE-ProRule" id="PRU00461"/>
    </source>
</evidence>
<organism evidence="3 4">
    <name type="scientific">Porites lobata</name>
    <dbReference type="NCBI Taxonomy" id="104759"/>
    <lineage>
        <taxon>Eukaryota</taxon>
        <taxon>Metazoa</taxon>
        <taxon>Cnidaria</taxon>
        <taxon>Anthozoa</taxon>
        <taxon>Hexacorallia</taxon>
        <taxon>Scleractinia</taxon>
        <taxon>Fungiina</taxon>
        <taxon>Poritidae</taxon>
        <taxon>Porites</taxon>
    </lineage>
</organism>
<dbReference type="InterPro" id="IPR011042">
    <property type="entry name" value="6-blade_b-propeller_TolB-like"/>
</dbReference>
<dbReference type="PANTHER" id="PTHR46513:SF40">
    <property type="entry name" value="LOW-DENSITY LIPOPROTEIN RECEPTOR-RELATED PROTEIN 6"/>
    <property type="match status" value="1"/>
</dbReference>
<dbReference type="SUPFAM" id="SSF57196">
    <property type="entry name" value="EGF/Laminin"/>
    <property type="match status" value="1"/>
</dbReference>
<feature type="repeat" description="LDL-receptor class B" evidence="1">
    <location>
        <begin position="86"/>
        <end position="128"/>
    </location>
</feature>
<evidence type="ECO:0000313" key="3">
    <source>
        <dbReference type="EMBL" id="CAH3156553.1"/>
    </source>
</evidence>
<accession>A0ABN8Q3Z3</accession>
<keyword evidence="2" id="KW-0732">Signal</keyword>
<evidence type="ECO:0000313" key="4">
    <source>
        <dbReference type="Proteomes" id="UP001159405"/>
    </source>
</evidence>
<name>A0ABN8Q3Z3_9CNID</name>
<dbReference type="SMART" id="SM00135">
    <property type="entry name" value="LY"/>
    <property type="match status" value="5"/>
</dbReference>
<dbReference type="Pfam" id="PF00058">
    <property type="entry name" value="Ldl_recept_b"/>
    <property type="match status" value="4"/>
</dbReference>
<dbReference type="InterPro" id="IPR000033">
    <property type="entry name" value="LDLR_classB_rpt"/>
</dbReference>
<dbReference type="InterPro" id="IPR050778">
    <property type="entry name" value="Cueball_EGF_LRP_Nidogen"/>
</dbReference>
<dbReference type="Gene3D" id="2.120.10.30">
    <property type="entry name" value="TolB, C-terminal domain"/>
    <property type="match status" value="1"/>
</dbReference>
<gene>
    <name evidence="3" type="ORF">PLOB_00001857</name>
</gene>
<dbReference type="Pfam" id="PF14670">
    <property type="entry name" value="FXa_inhibition"/>
    <property type="match status" value="1"/>
</dbReference>
<dbReference type="PANTHER" id="PTHR46513">
    <property type="entry name" value="VITELLOGENIN RECEPTOR-LIKE PROTEIN-RELATED-RELATED"/>
    <property type="match status" value="1"/>
</dbReference>